<organism evidence="1 2">
    <name type="scientific">Mycobacterium phage Willis</name>
    <dbReference type="NCBI Taxonomy" id="1486404"/>
    <lineage>
        <taxon>Viruses</taxon>
        <taxon>Duplodnaviria</taxon>
        <taxon>Heunggongvirae</taxon>
        <taxon>Uroviricota</taxon>
        <taxon>Caudoviricetes</taxon>
        <taxon>Ceeclamvirinae</taxon>
        <taxon>Bixzunavirus</taxon>
        <taxon>Bixzunavirus Bxz1</taxon>
    </lineage>
</organism>
<evidence type="ECO:0000313" key="2">
    <source>
        <dbReference type="Proteomes" id="UP000027390"/>
    </source>
</evidence>
<gene>
    <name evidence="1" type="primary">75</name>
    <name evidence="1" type="ORF">PBI_WILLIS_75</name>
</gene>
<name>A0A068CCZ8_9CAUD</name>
<protein>
    <submittedName>
        <fullName evidence="1">Uncharacterized protein</fullName>
    </submittedName>
</protein>
<proteinExistence type="predicted"/>
<accession>A0A068CCZ8</accession>
<sequence length="244" mass="27800">MGQYYRPTVVDQHNNILFTAYSHEFDSGLKLLEHSWIGNDFVQAFETLLVADGPVRVVWAGDYADPETDAEGNPLKVTGTDGNEYDANLYTLAALAKDKHYRPDVPAWNRQSVYNWIYANGRRREKPKITYAPYDEDLKPNAFPEVLPTMTSHPYLLNHDKGLAVDKRRVPKDTNGWRIHPLPLLTVEGNGRGIGDFHVDPDYFRTGDNRGNFDLIGSWSRDRISLSKTLPKGFERTDFDLVEG</sequence>
<reference evidence="1 2" key="1">
    <citation type="submission" date="2014-03" db="EMBL/GenBank/DDBJ databases">
        <authorList>
            <person name="Churilla B.M."/>
            <person name="Abrahim M.R."/>
            <person name="Burke K.A."/>
            <person name="Yu V.J."/>
            <person name="Adkins N.L."/>
            <person name="Cohen K.L."/>
            <person name="Colicchio M.A."/>
            <person name="Fasoranti T.O."/>
            <person name="Genkil J.S."/>
            <person name="Kramer Z.J."/>
            <person name="Prout A.K."/>
            <person name="Schafer C.E."/>
            <person name="Schwarz A.G."/>
            <person name="Tish M."/>
            <person name="Vispute N."/>
            <person name="Wilkes K.E."/>
            <person name="Williams C.R."/>
            <person name="Xiao X."/>
            <person name="Yoder B.A."/>
            <person name="Lapin J.S."/>
            <person name="Ott C.T."/>
            <person name="Walburn T.D."/>
            <person name="Bradley K.W."/>
            <person name="Clarke D.Q."/>
            <person name="Lewis M.F."/>
            <person name="Barker L.P."/>
            <person name="Bailey C."/>
            <person name="Asai D.J."/>
            <person name="Bowman C.A."/>
            <person name="Russell D.A."/>
            <person name="Pope W.H."/>
            <person name="Jacobs-Sera D."/>
            <person name="Hendrix R.W."/>
            <person name="Hatfull G.F."/>
        </authorList>
    </citation>
    <scope>NUCLEOTIDE SEQUENCE [LARGE SCALE GENOMIC DNA]</scope>
</reference>
<evidence type="ECO:0000313" key="1">
    <source>
        <dbReference type="EMBL" id="AID18155.1"/>
    </source>
</evidence>
<dbReference type="Proteomes" id="UP000027390">
    <property type="component" value="Segment"/>
</dbReference>
<dbReference type="EMBL" id="KJ595575">
    <property type="protein sequence ID" value="AID18155.1"/>
    <property type="molecule type" value="Genomic_DNA"/>
</dbReference>